<feature type="domain" description="4Fe-4S ferredoxin-type" evidence="8">
    <location>
        <begin position="150"/>
        <end position="181"/>
    </location>
</feature>
<evidence type="ECO:0000313" key="9">
    <source>
        <dbReference type="EMBL" id="THV33475.1"/>
    </source>
</evidence>
<dbReference type="PROSITE" id="PS00197">
    <property type="entry name" value="2FE2S_FER_1"/>
    <property type="match status" value="1"/>
</dbReference>
<proteinExistence type="inferred from homology"/>
<dbReference type="GO" id="GO:0009060">
    <property type="term" value="P:aerobic respiration"/>
    <property type="evidence" value="ECO:0007669"/>
    <property type="project" value="TreeGrafter"/>
</dbReference>
<organism evidence="9 10">
    <name type="scientific">Glycomyces buryatensis</name>
    <dbReference type="NCBI Taxonomy" id="2570927"/>
    <lineage>
        <taxon>Bacteria</taxon>
        <taxon>Bacillati</taxon>
        <taxon>Actinomycetota</taxon>
        <taxon>Actinomycetes</taxon>
        <taxon>Glycomycetales</taxon>
        <taxon>Glycomycetaceae</taxon>
        <taxon>Glycomyces</taxon>
    </lineage>
</organism>
<dbReference type="EMBL" id="STGY01000083">
    <property type="protein sequence ID" value="THV33475.1"/>
    <property type="molecule type" value="Genomic_DNA"/>
</dbReference>
<reference evidence="10" key="1">
    <citation type="submission" date="2019-04" db="EMBL/GenBank/DDBJ databases">
        <title>Nocardioides xinjiangensis sp. nov.</title>
        <authorList>
            <person name="Liu S."/>
        </authorList>
    </citation>
    <scope>NUCLEOTIDE SEQUENCE [LARGE SCALE GENOMIC DNA]</scope>
    <source>
        <strain evidence="10">18</strain>
    </source>
</reference>
<evidence type="ECO:0000259" key="7">
    <source>
        <dbReference type="PROSITE" id="PS51085"/>
    </source>
</evidence>
<evidence type="ECO:0000256" key="4">
    <source>
        <dbReference type="ARBA" id="ARBA00023004"/>
    </source>
</evidence>
<dbReference type="SUPFAM" id="SSF46548">
    <property type="entry name" value="alpha-helical ferredoxin"/>
    <property type="match status" value="1"/>
</dbReference>
<comment type="cofactor">
    <cofactor evidence="1">
        <name>[3Fe-4S] cluster</name>
        <dbReference type="ChEBI" id="CHEBI:21137"/>
    </cofactor>
</comment>
<evidence type="ECO:0000256" key="2">
    <source>
        <dbReference type="ARBA" id="ARBA00009433"/>
    </source>
</evidence>
<dbReference type="RefSeq" id="WP_136537356.1">
    <property type="nucleotide sequence ID" value="NZ_STGY01000083.1"/>
</dbReference>
<keyword evidence="4" id="KW-0408">Iron</keyword>
<reference evidence="9 10" key="2">
    <citation type="submission" date="2019-05" db="EMBL/GenBank/DDBJ databases">
        <title>Glycomyces buryatensis sp. nov.</title>
        <authorList>
            <person name="Nikitina E."/>
        </authorList>
    </citation>
    <scope>NUCLEOTIDE SEQUENCE [LARGE SCALE GENOMIC DNA]</scope>
    <source>
        <strain evidence="9 10">18</strain>
    </source>
</reference>
<protein>
    <submittedName>
        <fullName evidence="9">Succinate dehydrogenase/fumarate reductase iron-sulfur subunit</fullName>
    </submittedName>
</protein>
<dbReference type="GO" id="GO:0046872">
    <property type="term" value="F:metal ion binding"/>
    <property type="evidence" value="ECO:0007669"/>
    <property type="project" value="UniProtKB-KW"/>
</dbReference>
<dbReference type="PROSITE" id="PS51085">
    <property type="entry name" value="2FE2S_FER_2"/>
    <property type="match status" value="1"/>
</dbReference>
<evidence type="ECO:0000256" key="6">
    <source>
        <dbReference type="ARBA" id="ARBA00034078"/>
    </source>
</evidence>
<feature type="domain" description="2Fe-2S ferredoxin-type" evidence="7">
    <location>
        <begin position="18"/>
        <end position="103"/>
    </location>
</feature>
<dbReference type="InterPro" id="IPR001041">
    <property type="entry name" value="2Fe-2S_ferredoxin-type"/>
</dbReference>
<dbReference type="InterPro" id="IPR017900">
    <property type="entry name" value="4Fe4S_Fe_S_CS"/>
</dbReference>
<dbReference type="PANTHER" id="PTHR11921:SF41">
    <property type="entry name" value="SUCCINATE DEHYDROGENASE"/>
    <property type="match status" value="1"/>
</dbReference>
<dbReference type="SUPFAM" id="SSF54292">
    <property type="entry name" value="2Fe-2S ferredoxin-like"/>
    <property type="match status" value="1"/>
</dbReference>
<evidence type="ECO:0000259" key="8">
    <source>
        <dbReference type="PROSITE" id="PS51379"/>
    </source>
</evidence>
<dbReference type="InterPro" id="IPR012675">
    <property type="entry name" value="Beta-grasp_dom_sf"/>
</dbReference>
<keyword evidence="10" id="KW-1185">Reference proteome</keyword>
<dbReference type="PROSITE" id="PS51379">
    <property type="entry name" value="4FE4S_FER_2"/>
    <property type="match status" value="1"/>
</dbReference>
<evidence type="ECO:0000256" key="1">
    <source>
        <dbReference type="ARBA" id="ARBA00001927"/>
    </source>
</evidence>
<dbReference type="NCBIfam" id="NF005746">
    <property type="entry name" value="PRK07570.1"/>
    <property type="match status" value="1"/>
</dbReference>
<dbReference type="InterPro" id="IPR025192">
    <property type="entry name" value="Succ_DH/fum_Rdtase_N"/>
</dbReference>
<comment type="cofactor">
    <cofactor evidence="6">
        <name>[2Fe-2S] cluster</name>
        <dbReference type="ChEBI" id="CHEBI:190135"/>
    </cofactor>
</comment>
<gene>
    <name evidence="9" type="ORF">FAB82_25370</name>
</gene>
<dbReference type="InterPro" id="IPR036010">
    <property type="entry name" value="2Fe-2S_ferredoxin-like_sf"/>
</dbReference>
<dbReference type="AlphaFoldDB" id="A0A4S8PUC1"/>
<keyword evidence="3" id="KW-0479">Metal-binding</keyword>
<evidence type="ECO:0000256" key="5">
    <source>
        <dbReference type="ARBA" id="ARBA00023014"/>
    </source>
</evidence>
<dbReference type="GO" id="GO:0051537">
    <property type="term" value="F:2 iron, 2 sulfur cluster binding"/>
    <property type="evidence" value="ECO:0007669"/>
    <property type="project" value="InterPro"/>
</dbReference>
<dbReference type="InterPro" id="IPR006058">
    <property type="entry name" value="2Fe2S_fd_BS"/>
</dbReference>
<dbReference type="Pfam" id="PF13085">
    <property type="entry name" value="Fer2_3"/>
    <property type="match status" value="1"/>
</dbReference>
<evidence type="ECO:0000256" key="3">
    <source>
        <dbReference type="ARBA" id="ARBA00022723"/>
    </source>
</evidence>
<dbReference type="InterPro" id="IPR017896">
    <property type="entry name" value="4Fe4S_Fe-S-bd"/>
</dbReference>
<comment type="caution">
    <text evidence="9">The sequence shown here is derived from an EMBL/GenBank/DDBJ whole genome shotgun (WGS) entry which is preliminary data.</text>
</comment>
<dbReference type="InterPro" id="IPR009051">
    <property type="entry name" value="Helical_ferredxn"/>
</dbReference>
<dbReference type="GO" id="GO:0009055">
    <property type="term" value="F:electron transfer activity"/>
    <property type="evidence" value="ECO:0007669"/>
    <property type="project" value="InterPro"/>
</dbReference>
<keyword evidence="5" id="KW-0411">Iron-sulfur</keyword>
<evidence type="ECO:0000313" key="10">
    <source>
        <dbReference type="Proteomes" id="UP000308760"/>
    </source>
</evidence>
<sequence>MKFSLRIWRQPSADAEGRMVTYVLDDISEDASFLEMLDVLNEQLIAEGEDPVAFDHDCREGICGACSLVIDGQPHGPQAATTTCQLHMRKFKDGDLIDIEPWRAGAFPVVRDLVVDRTAFDRIIQAGGYISAPTGTAPEAHSVPVPKQDADAAFTAAACIGCGACVAACPNGSGMLFMAAKVAHLGLMPQGQPERHTRVLGMVAEHDASGFGGCTNAGECSAACPKEIGLDVIGQLNRDFRKAAVRAA</sequence>
<dbReference type="Proteomes" id="UP000308760">
    <property type="component" value="Unassembled WGS sequence"/>
</dbReference>
<dbReference type="Gene3D" id="3.10.20.30">
    <property type="match status" value="1"/>
</dbReference>
<dbReference type="GO" id="GO:0022904">
    <property type="term" value="P:respiratory electron transport chain"/>
    <property type="evidence" value="ECO:0007669"/>
    <property type="project" value="TreeGrafter"/>
</dbReference>
<dbReference type="PROSITE" id="PS00198">
    <property type="entry name" value="4FE4S_FER_1"/>
    <property type="match status" value="1"/>
</dbReference>
<dbReference type="Pfam" id="PF12838">
    <property type="entry name" value="Fer4_7"/>
    <property type="match status" value="1"/>
</dbReference>
<dbReference type="InterPro" id="IPR050573">
    <property type="entry name" value="SDH/FRD_Iron-Sulfur"/>
</dbReference>
<accession>A0A4S8PUC1</accession>
<name>A0A4S8PUC1_9ACTN</name>
<comment type="similarity">
    <text evidence="2">Belongs to the succinate dehydrogenase/fumarate reductase iron-sulfur protein family.</text>
</comment>
<dbReference type="OrthoDB" id="9804391at2"/>
<dbReference type="PANTHER" id="PTHR11921">
    <property type="entry name" value="SUCCINATE DEHYDROGENASE IRON-SULFUR PROTEIN"/>
    <property type="match status" value="1"/>
</dbReference>
<dbReference type="Gene3D" id="1.10.1060.10">
    <property type="entry name" value="Alpha-helical ferredoxin"/>
    <property type="match status" value="1"/>
</dbReference>